<comment type="caution">
    <text evidence="11">The sequence shown here is derived from an EMBL/GenBank/DDBJ whole genome shotgun (WGS) entry which is preliminary data.</text>
</comment>
<dbReference type="Pfam" id="PF16312">
    <property type="entry name" value="Oberon_cc"/>
    <property type="match status" value="1"/>
</dbReference>
<feature type="compositionally biased region" description="Polar residues" evidence="8">
    <location>
        <begin position="684"/>
        <end position="696"/>
    </location>
</feature>
<dbReference type="CDD" id="cd15612">
    <property type="entry name" value="PHD_OBE1_like"/>
    <property type="match status" value="1"/>
</dbReference>
<evidence type="ECO:0000313" key="12">
    <source>
        <dbReference type="Proteomes" id="UP001141253"/>
    </source>
</evidence>
<feature type="coiled-coil region" evidence="7">
    <location>
        <begin position="1096"/>
        <end position="1164"/>
    </location>
</feature>
<feature type="compositionally biased region" description="Low complexity" evidence="8">
    <location>
        <begin position="20"/>
        <end position="35"/>
    </location>
</feature>
<dbReference type="PANTHER" id="PTHR21736:SF20">
    <property type="entry name" value="PROTEIN OBERON 4"/>
    <property type="match status" value="1"/>
</dbReference>
<feature type="compositionally biased region" description="Basic and acidic residues" evidence="8">
    <location>
        <begin position="415"/>
        <end position="443"/>
    </location>
</feature>
<dbReference type="PANTHER" id="PTHR21736">
    <property type="entry name" value="VERNALIZATION-INSENSITIVE PROTEIN 3"/>
    <property type="match status" value="1"/>
</dbReference>
<keyword evidence="2" id="KW-0479">Metal-binding</keyword>
<dbReference type="Proteomes" id="UP001141253">
    <property type="component" value="Chromosome 9"/>
</dbReference>
<evidence type="ECO:0008006" key="13">
    <source>
        <dbReference type="Google" id="ProtNLM"/>
    </source>
</evidence>
<feature type="compositionally biased region" description="Basic and acidic residues" evidence="8">
    <location>
        <begin position="127"/>
        <end position="146"/>
    </location>
</feature>
<feature type="compositionally biased region" description="Low complexity" evidence="8">
    <location>
        <begin position="219"/>
        <end position="234"/>
    </location>
</feature>
<dbReference type="InterPro" id="IPR032881">
    <property type="entry name" value="Oberon-like_PHD"/>
</dbReference>
<feature type="compositionally biased region" description="Basic and acidic residues" evidence="8">
    <location>
        <begin position="1"/>
        <end position="19"/>
    </location>
</feature>
<evidence type="ECO:0000256" key="1">
    <source>
        <dbReference type="ARBA" id="ARBA00004123"/>
    </source>
</evidence>
<accession>A0ABQ9BJS3</accession>
<dbReference type="PRINTS" id="PR01544">
    <property type="entry name" value="ARATH130DUF"/>
</dbReference>
<evidence type="ECO:0000256" key="5">
    <source>
        <dbReference type="ARBA" id="ARBA00023054"/>
    </source>
</evidence>
<feature type="domain" description="Oberon-like PHD finger" evidence="9">
    <location>
        <begin position="842"/>
        <end position="965"/>
    </location>
</feature>
<dbReference type="EMBL" id="JAPFFI010000008">
    <property type="protein sequence ID" value="KAJ6385284.1"/>
    <property type="molecule type" value="Genomic_DNA"/>
</dbReference>
<keyword evidence="4" id="KW-0862">Zinc</keyword>
<gene>
    <name evidence="11" type="ORF">OIU77_028467</name>
</gene>
<evidence type="ECO:0000256" key="8">
    <source>
        <dbReference type="SAM" id="MobiDB-lite"/>
    </source>
</evidence>
<evidence type="ECO:0000256" key="7">
    <source>
        <dbReference type="SAM" id="Coils"/>
    </source>
</evidence>
<reference evidence="11" key="2">
    <citation type="journal article" date="2023" name="Int. J. Mol. Sci.">
        <title>De Novo Assembly and Annotation of 11 Diverse Shrub Willow (Salix) Genomes Reveals Novel Gene Organization in Sex-Linked Regions.</title>
        <authorList>
            <person name="Hyden B."/>
            <person name="Feng K."/>
            <person name="Yates T.B."/>
            <person name="Jawdy S."/>
            <person name="Cereghino C."/>
            <person name="Smart L.B."/>
            <person name="Muchero W."/>
        </authorList>
    </citation>
    <scope>NUCLEOTIDE SEQUENCE</scope>
    <source>
        <tissue evidence="11">Shoot tip</tissue>
    </source>
</reference>
<evidence type="ECO:0000256" key="4">
    <source>
        <dbReference type="ARBA" id="ARBA00022833"/>
    </source>
</evidence>
<evidence type="ECO:0000256" key="3">
    <source>
        <dbReference type="ARBA" id="ARBA00022771"/>
    </source>
</evidence>
<feature type="compositionally biased region" description="Basic and acidic residues" evidence="8">
    <location>
        <begin position="51"/>
        <end position="87"/>
    </location>
</feature>
<evidence type="ECO:0000259" key="10">
    <source>
        <dbReference type="Pfam" id="PF16312"/>
    </source>
</evidence>
<evidence type="ECO:0000256" key="2">
    <source>
        <dbReference type="ARBA" id="ARBA00022723"/>
    </source>
</evidence>
<proteinExistence type="predicted"/>
<feature type="compositionally biased region" description="Basic and acidic residues" evidence="8">
    <location>
        <begin position="318"/>
        <end position="372"/>
    </location>
</feature>
<dbReference type="InterPro" id="IPR004082">
    <property type="entry name" value="OBERON"/>
</dbReference>
<reference evidence="11" key="1">
    <citation type="submission" date="2022-10" db="EMBL/GenBank/DDBJ databases">
        <authorList>
            <person name="Hyden B.L."/>
            <person name="Feng K."/>
            <person name="Yates T."/>
            <person name="Jawdy S."/>
            <person name="Smart L.B."/>
            <person name="Muchero W."/>
        </authorList>
    </citation>
    <scope>NUCLEOTIDE SEQUENCE</scope>
    <source>
        <tissue evidence="11">Shoot tip</tissue>
    </source>
</reference>
<feature type="compositionally biased region" description="Polar residues" evidence="8">
    <location>
        <begin position="192"/>
        <end position="203"/>
    </location>
</feature>
<feature type="compositionally biased region" description="Gly residues" evidence="8">
    <location>
        <begin position="92"/>
        <end position="114"/>
    </location>
</feature>
<dbReference type="InterPro" id="IPR047578">
    <property type="entry name" value="OBE1-like_PHD"/>
</dbReference>
<feature type="region of interest" description="Disordered" evidence="8">
    <location>
        <begin position="1"/>
        <end position="445"/>
    </location>
</feature>
<dbReference type="Pfam" id="PF07227">
    <property type="entry name" value="PHD_Oberon"/>
    <property type="match status" value="1"/>
</dbReference>
<feature type="region of interest" description="Disordered" evidence="8">
    <location>
        <begin position="673"/>
        <end position="696"/>
    </location>
</feature>
<feature type="domain" description="Oberon coiled-coil region" evidence="10">
    <location>
        <begin position="1057"/>
        <end position="1171"/>
    </location>
</feature>
<sequence length="1177" mass="131683">MKRLRSSDDLDSYNDKTLAKDSNSSRSSRSFYYKSDNARKGLISTSSSSTRYDRDRSIDDDNRESSKVVRKRSDHEFDSFDRRKGLGFDRYGSGGGSGNSREGYGGGGGSGGGNDRVILRSESFCGSRRDFPKGFRSERERSRREGSVSSWRRFGSKEFEENRGVSNRGGNEERMGSARSSPKGLRDAVRSPSWSRDSGSEQTRVVRGSVCGRDEGKAKSSNSKSRSSPTWSKDSGSEQSKSVEVGKKSEAETKSVEAETKSVEAEAKSVETEVKSVEMEVKSAESGNNSEMEEGELEPEPDSVPKAAKENENDDNASEGREDVIEDTAHRKVEIESEVKDQVNEEDKRPHKVNVHEGKDVTKKADEMRNADENSNDNASVTEDDKDSQSMKEKVECEEEGSKNIAVEESLSSEEDNRQGKGIDLEVKTEDVEVPESNKEILKENGGTEVDINTATGILSQNLKDKGKSVVVSPTNYVDSAEDGAWVDREPRNVAIFRNGEDDMEGPSSRGFELFASSPVRKVEKAEQSSGSKSKDEKLLLEPLDLSLSLPNVSVAYRCNRRLDPGSWFPKPWEKLSVSWLISNKFRWVYCINVIFSRPIFQGIDQTNWQGKTQNDSRHKDVPLYQKILMNGNGSLHQPQAVQGMSNGQALQGSSKMPNELERQLSFHRHLSGGQARNYDDTKSPSQSVGSHDIGSNYSLEKKRAMKEKQHGSSLYRSNSQKEQEQCLIGGADFVETIFGRIVSEPIHVMAKKFHEMTAQSASCLKESIREILLNTDKQGQLCALQSVLQNRSDLTLDMLLKSHRAQLEVLVALRTGLPEYLQVDSGISSSHLAEVFLNLRCRNITCQSPLPVDECDCKVCAKKNGFCSLCMCLVCSKFDMASNTCSWVGCDVCLHWCHADCALREAYIRNGRIASGAQGTTEMQFHCVACDHPSEMFGFVKEVFQNFAKDWTAKTFCRELEYVKRIFRASKDLRGRRLHEIAGQMLAKLANKANLPDVYNYIMVFLTESDPSKFGNTSGFFSKEQGSGSNGAIAGPSQDAAWFKSVYTEKTPQLERSTSLHPSFHSDLNDKCPVESELLRSTQKEPLFDELESIVRIKQAEAKMFQARADDARREAEGLKRIAIAKSEKIKEEFTSRISKLRIVEVEEMRKQKFEEFQALERAHLEYFSLKDEDGS</sequence>
<keyword evidence="6" id="KW-0539">Nucleus</keyword>
<dbReference type="InterPro" id="IPR032535">
    <property type="entry name" value="Oberon_CC"/>
</dbReference>
<feature type="compositionally biased region" description="Acidic residues" evidence="8">
    <location>
        <begin position="291"/>
        <end position="301"/>
    </location>
</feature>
<keyword evidence="5 7" id="KW-0175">Coiled coil</keyword>
<evidence type="ECO:0000256" key="6">
    <source>
        <dbReference type="ARBA" id="ARBA00023242"/>
    </source>
</evidence>
<keyword evidence="12" id="KW-1185">Reference proteome</keyword>
<feature type="compositionally biased region" description="Basic and acidic residues" evidence="8">
    <location>
        <begin position="244"/>
        <end position="283"/>
    </location>
</feature>
<comment type="subcellular location">
    <subcellularLocation>
        <location evidence="1">Nucleus</location>
    </subcellularLocation>
</comment>
<keyword evidence="3" id="KW-0863">Zinc-finger</keyword>
<organism evidence="11 12">
    <name type="scientific">Salix suchowensis</name>
    <dbReference type="NCBI Taxonomy" id="1278906"/>
    <lineage>
        <taxon>Eukaryota</taxon>
        <taxon>Viridiplantae</taxon>
        <taxon>Streptophyta</taxon>
        <taxon>Embryophyta</taxon>
        <taxon>Tracheophyta</taxon>
        <taxon>Spermatophyta</taxon>
        <taxon>Magnoliopsida</taxon>
        <taxon>eudicotyledons</taxon>
        <taxon>Gunneridae</taxon>
        <taxon>Pentapetalae</taxon>
        <taxon>rosids</taxon>
        <taxon>fabids</taxon>
        <taxon>Malpighiales</taxon>
        <taxon>Salicaceae</taxon>
        <taxon>Saliceae</taxon>
        <taxon>Salix</taxon>
    </lineage>
</organism>
<name>A0ABQ9BJS3_9ROSI</name>
<protein>
    <recommendedName>
        <fullName evidence="13">Protein OBERON 4</fullName>
    </recommendedName>
</protein>
<evidence type="ECO:0000313" key="11">
    <source>
        <dbReference type="EMBL" id="KAJ6385284.1"/>
    </source>
</evidence>
<evidence type="ECO:0000259" key="9">
    <source>
        <dbReference type="Pfam" id="PF07227"/>
    </source>
</evidence>